<name>I3RBB9_HALMT</name>
<evidence type="ECO:0000313" key="6">
    <source>
        <dbReference type="Proteomes" id="UP000006469"/>
    </source>
</evidence>
<dbReference type="KEGG" id="hme:HFX_6410"/>
<reference evidence="4 7" key="3">
    <citation type="submission" date="2014-04" db="EMBL/GenBank/DDBJ databases">
        <title>Transcriptional profiles of Haloferax mediterranei on the basis of nitrogen availability.</title>
        <authorList>
            <person name="Bautista V."/>
        </authorList>
    </citation>
    <scope>NUCLEOTIDE SEQUENCE [LARGE SCALE GENOMIC DNA]</scope>
    <source>
        <strain evidence="4">ATCC 33500</strain>
        <strain evidence="7">ATCC 33500 / DSM 1411 / JCM 8866 / NBRC 14739 / NCIMB 2177 / R-4</strain>
        <plasmid evidence="4">HMPLAS1</plasmid>
        <plasmid evidence="7">Plasmid HMPLAS1</plasmid>
    </source>
</reference>
<dbReference type="InterPro" id="IPR036390">
    <property type="entry name" value="WH_DNA-bd_sf"/>
</dbReference>
<reference evidence="3" key="4">
    <citation type="submission" date="2014-05" db="EMBL/GenBank/DDBJ databases">
        <authorList>
            <person name="Wang L."/>
            <person name="Yang H."/>
            <person name="Xiang H."/>
        </authorList>
    </citation>
    <scope>NUCLEOTIDE SEQUENCE</scope>
    <source>
        <strain evidence="3">CGMCC 1.2087</strain>
        <plasmid evidence="3">pHM500</plasmid>
    </source>
</reference>
<feature type="domain" description="Methanogenesis regulatory protein FilR1 middle" evidence="1">
    <location>
        <begin position="120"/>
        <end position="248"/>
    </location>
</feature>
<evidence type="ECO:0000313" key="7">
    <source>
        <dbReference type="Proteomes" id="UP000027075"/>
    </source>
</evidence>
<dbReference type="Proteomes" id="UP000027075">
    <property type="component" value="Plasmid HMPLAS1"/>
</dbReference>
<evidence type="ECO:0000313" key="4">
    <source>
        <dbReference type="EMBL" id="AHZ24418.1"/>
    </source>
</evidence>
<evidence type="ECO:0000259" key="1">
    <source>
        <dbReference type="Pfam" id="PF08350"/>
    </source>
</evidence>
<geneLocation type="plasmid" evidence="4 7">
    <name>HMPLAS1</name>
</geneLocation>
<dbReference type="AlphaFoldDB" id="I3RBB9"/>
<evidence type="ECO:0000313" key="8">
    <source>
        <dbReference type="Proteomes" id="UP000299011"/>
    </source>
</evidence>
<gene>
    <name evidence="3" type="ordered locus">HFX_6410</name>
    <name evidence="4" type="ORF">BM92_15990</name>
    <name evidence="5" type="ORF">E6P09_15910</name>
</gene>
<reference evidence="5 8" key="5">
    <citation type="submission" date="2019-04" db="EMBL/GenBank/DDBJ databases">
        <title>Methylomes of two halophilic Archaea, Haloarcula marismortui and Haloferax mediterranei.</title>
        <authorList>
            <person name="DasSarma S."/>
            <person name="DasSarma P."/>
            <person name="DasSarma S."/>
            <person name="Fomenkov A."/>
            <person name="Vincze T."/>
            <person name="Anton B.P."/>
            <person name="Roberts R.J."/>
        </authorList>
    </citation>
    <scope>NUCLEOTIDE SEQUENCE [LARGE SCALE GENOMIC DNA]</scope>
    <source>
        <strain evidence="5">ATCC 33500</strain>
        <strain evidence="8">ATCC 33500 / DSM 1411 / JCM 8866 / NBRC 14739 / NCIMB 2177 / R-4</strain>
        <plasmid evidence="5 8">pHME505</plasmid>
    </source>
</reference>
<keyword evidence="3" id="KW-0614">Plasmid</keyword>
<dbReference type="RefSeq" id="WP_014732843.1">
    <property type="nucleotide sequence ID" value="NC_017944.1"/>
</dbReference>
<dbReference type="EMBL" id="CP039140">
    <property type="protein sequence ID" value="QCQ76817.1"/>
    <property type="molecule type" value="Genomic_DNA"/>
</dbReference>
<dbReference type="EMBL" id="CP001871">
    <property type="protein sequence ID" value="AFK21529.1"/>
    <property type="molecule type" value="Genomic_DNA"/>
</dbReference>
<dbReference type="Pfam" id="PF25213">
    <property type="entry name" value="HVO_A0261_N"/>
    <property type="match status" value="1"/>
</dbReference>
<evidence type="ECO:0000313" key="5">
    <source>
        <dbReference type="EMBL" id="QCQ76817.1"/>
    </source>
</evidence>
<dbReference type="SUPFAM" id="SSF46785">
    <property type="entry name" value="Winged helix' DNA-binding domain"/>
    <property type="match status" value="1"/>
</dbReference>
<accession>I3RBB9</accession>
<dbReference type="InterPro" id="IPR057527">
    <property type="entry name" value="HVO_A0261-like_N"/>
</dbReference>
<sequence length="258" mass="29115">MGDQITRLIYLLNRRDNCLQTLTDAPQAKRDLVETLDIPRSTLDDIVRKLDDAGLVTYQNGKWGLTNLGQYAIEAHANYTEQLESLLQVTPVVEELPSDTTVEYEFLIDADVYMAPTKIPDKTIEVFLDSVESATEIRGFTPIVMAGYAEDFYQAVTAGDDYQLDLVLPEDVFNQVRELYSEQTDEALTNDQITFVHCEVPATYTLWIADNDHAGIIVYTERGIQGILINDTDEALSWAVGQYEHVRDEAEPLVLQSQ</sequence>
<dbReference type="Pfam" id="PF08350">
    <property type="entry name" value="FilR1_middle"/>
    <property type="match status" value="1"/>
</dbReference>
<reference evidence="3 6" key="2">
    <citation type="journal article" date="2012" name="J. Bacteriol.">
        <title>Complete genome sequence of the metabolically versatile halophilic archaeon Haloferax mediterranei, a poly(3-hydroxybutyrate-co-3-hydroxyvalerate) producer.</title>
        <authorList>
            <person name="Han J."/>
            <person name="Zhang F."/>
            <person name="Hou J."/>
            <person name="Liu X."/>
            <person name="Li M."/>
            <person name="Liu H."/>
            <person name="Cai L."/>
            <person name="Zhang B."/>
            <person name="Chen Y."/>
            <person name="Zhou J."/>
            <person name="Hu S."/>
            <person name="Xiang H."/>
        </authorList>
    </citation>
    <scope>NUCLEOTIDE SEQUENCE [LARGE SCALE GENOMIC DNA]</scope>
    <source>
        <strain evidence="6">ATCC 33500 / DSM 1411 / JCM 8866 / NBRC 14739 / NCIMB 2177 / R-4</strain>
        <strain evidence="3">CGMCC 1.2087</strain>
        <plasmid evidence="6">pHM500</plasmid>
    </source>
</reference>
<evidence type="ECO:0000259" key="2">
    <source>
        <dbReference type="Pfam" id="PF25213"/>
    </source>
</evidence>
<dbReference type="Proteomes" id="UP000299011">
    <property type="component" value="Plasmid pHME505"/>
</dbReference>
<dbReference type="EMBL" id="CP007554">
    <property type="protein sequence ID" value="AHZ24418.1"/>
    <property type="molecule type" value="Genomic_DNA"/>
</dbReference>
<dbReference type="HOGENOM" id="CLU_071220_1_0_2"/>
<evidence type="ECO:0000313" key="3">
    <source>
        <dbReference type="EMBL" id="AFK21529.1"/>
    </source>
</evidence>
<geneLocation type="plasmid" evidence="5 8">
    <name>pHME505</name>
</geneLocation>
<dbReference type="Proteomes" id="UP000006469">
    <property type="component" value="Plasmid pHM500"/>
</dbReference>
<geneLocation type="plasmid" evidence="3 6">
    <name>pHM500</name>
</geneLocation>
<feature type="domain" description="HVO-A0261-like N-terminal" evidence="2">
    <location>
        <begin position="11"/>
        <end position="85"/>
    </location>
</feature>
<protein>
    <submittedName>
        <fullName evidence="3">Uncharacterized protein</fullName>
    </submittedName>
</protein>
<reference evidence="3" key="1">
    <citation type="journal article" date="2012" name="Appl. Environ. Microbiol.">
        <title>Identification of the haloarchaeal phasin (PhaP) that functions in polyhydroxyalkanoate accumulation and granule formation in Haloferax mediterranei.</title>
        <authorList>
            <person name="Cai S."/>
            <person name="Cai L."/>
            <person name="Liu H."/>
            <person name="Liu X."/>
            <person name="Han J."/>
            <person name="Zhou J."/>
            <person name="Xiang H."/>
        </authorList>
    </citation>
    <scope>NUCLEOTIDE SEQUENCE</scope>
    <source>
        <strain evidence="3">CGMCC 1.2087</strain>
    </source>
</reference>
<dbReference type="InterPro" id="IPR013561">
    <property type="entry name" value="FilR1_middle_dom"/>
</dbReference>
<organism evidence="3 6">
    <name type="scientific">Haloferax mediterranei (strain ATCC 33500 / DSM 1411 / JCM 8866 / NBRC 14739 / NCIMB 2177 / R-4)</name>
    <name type="common">Halobacterium mediterranei</name>
    <dbReference type="NCBI Taxonomy" id="523841"/>
    <lineage>
        <taxon>Archaea</taxon>
        <taxon>Methanobacteriati</taxon>
        <taxon>Methanobacteriota</taxon>
        <taxon>Stenosarchaea group</taxon>
        <taxon>Halobacteria</taxon>
        <taxon>Halobacteriales</taxon>
        <taxon>Haloferacaceae</taxon>
        <taxon>Haloferax</taxon>
    </lineage>
</organism>
<proteinExistence type="predicted"/>
<dbReference type="OrthoDB" id="11410at2157"/>
<dbReference type="GeneID" id="40157933"/>